<comment type="caution">
    <text evidence="1">The sequence shown here is derived from an EMBL/GenBank/DDBJ whole genome shotgun (WGS) entry which is preliminary data.</text>
</comment>
<protein>
    <submittedName>
        <fullName evidence="1">Uncharacterized protein</fullName>
    </submittedName>
</protein>
<dbReference type="Proteomes" id="UP001279860">
    <property type="component" value="Unassembled WGS sequence"/>
</dbReference>
<proteinExistence type="predicted"/>
<reference evidence="1 2" key="1">
    <citation type="submission" date="2023-11" db="EMBL/GenBank/DDBJ databases">
        <title>Plant-associative lifestyle of Vibrio porteresiae and its evolutionary dynamics.</title>
        <authorList>
            <person name="Rameshkumar N."/>
            <person name="Kirti K."/>
        </authorList>
    </citation>
    <scope>NUCLEOTIDE SEQUENCE [LARGE SCALE GENOMIC DNA]</scope>
    <source>
        <strain evidence="1 2">MSSRF7</strain>
    </source>
</reference>
<sequence length="73" mass="8046">MGAFNYENKQTPGCIYSSLEGSGIKIGVVTFGLGYFSNKKMEIDEKLSSHCESKIGEIFVVDKKRSEGSVTFK</sequence>
<accession>A0ABU4J0D3</accession>
<gene>
    <name evidence="1" type="ORF">SBX64_15595</name>
</gene>
<keyword evidence="2" id="KW-1185">Reference proteome</keyword>
<evidence type="ECO:0000313" key="1">
    <source>
        <dbReference type="EMBL" id="MDW6093963.1"/>
    </source>
</evidence>
<organism evidence="1 2">
    <name type="scientific">Vibrio rhizosphaerae</name>
    <dbReference type="NCBI Taxonomy" id="398736"/>
    <lineage>
        <taxon>Bacteria</taxon>
        <taxon>Pseudomonadati</taxon>
        <taxon>Pseudomonadota</taxon>
        <taxon>Gammaproteobacteria</taxon>
        <taxon>Vibrionales</taxon>
        <taxon>Vibrionaceae</taxon>
        <taxon>Vibrio</taxon>
    </lineage>
</organism>
<name>A0ABU4J0D3_9VIBR</name>
<dbReference type="EMBL" id="JAWRCP010000002">
    <property type="protein sequence ID" value="MDW6093963.1"/>
    <property type="molecule type" value="Genomic_DNA"/>
</dbReference>
<dbReference type="RefSeq" id="WP_157635073.1">
    <property type="nucleotide sequence ID" value="NZ_AP024904.1"/>
</dbReference>
<evidence type="ECO:0000313" key="2">
    <source>
        <dbReference type="Proteomes" id="UP001279860"/>
    </source>
</evidence>